<dbReference type="Proteomes" id="UP000033956">
    <property type="component" value="Unassembled WGS sequence"/>
</dbReference>
<dbReference type="EMBL" id="JYIZ01000055">
    <property type="protein sequence ID" value="KJL38395.1"/>
    <property type="molecule type" value="Genomic_DNA"/>
</dbReference>
<comment type="caution">
    <text evidence="1">The sequence shown here is derived from an EMBL/GenBank/DDBJ whole genome shotgun (WGS) entry which is preliminary data.</text>
</comment>
<organism evidence="1 2">
    <name type="scientific">Microbacterium terrae</name>
    <dbReference type="NCBI Taxonomy" id="69369"/>
    <lineage>
        <taxon>Bacteria</taxon>
        <taxon>Bacillati</taxon>
        <taxon>Actinomycetota</taxon>
        <taxon>Actinomycetes</taxon>
        <taxon>Micrococcales</taxon>
        <taxon>Microbacteriaceae</taxon>
        <taxon>Microbacterium</taxon>
    </lineage>
</organism>
<evidence type="ECO:0000313" key="1">
    <source>
        <dbReference type="EMBL" id="KJL38395.1"/>
    </source>
</evidence>
<reference evidence="1 2" key="1">
    <citation type="submission" date="2015-02" db="EMBL/GenBank/DDBJ databases">
        <title>Draft genome sequences of ten Microbacterium spp. with emphasis on heavy metal contaminated environments.</title>
        <authorList>
            <person name="Corretto E."/>
        </authorList>
    </citation>
    <scope>NUCLEOTIDE SEQUENCE [LARGE SCALE GENOMIC DNA]</scope>
    <source>
        <strain evidence="1 2">DSM 12510</strain>
    </source>
</reference>
<dbReference type="PATRIC" id="fig|92835.4.peg.2703"/>
<accession>A0A0M2H3L3</accession>
<dbReference type="STRING" id="92835.RS81_02666"/>
<sequence length="105" mass="11179">MTGEADAVSDYQDGSYDATGWYGSLPSHHDVTLTLRDDAVTEVQITTPADDPVSLEYQQRFAAALPGEIIGRDIDTLQIDRLAGASGCSEGFMDALAKIKNAAQS</sequence>
<dbReference type="AlphaFoldDB" id="A0A0M2H3L3"/>
<proteinExistence type="predicted"/>
<dbReference type="OrthoDB" id="4232596at2"/>
<gene>
    <name evidence="1" type="ORF">RS81_02666</name>
</gene>
<protein>
    <recommendedName>
        <fullName evidence="3">FMN-binding domain-containing protein</fullName>
    </recommendedName>
</protein>
<keyword evidence="2" id="KW-1185">Reference proteome</keyword>
<name>A0A0M2H3L3_9MICO</name>
<evidence type="ECO:0008006" key="3">
    <source>
        <dbReference type="Google" id="ProtNLM"/>
    </source>
</evidence>
<evidence type="ECO:0000313" key="2">
    <source>
        <dbReference type="Proteomes" id="UP000033956"/>
    </source>
</evidence>